<dbReference type="STRING" id="1492898.SY85_05440"/>
<keyword evidence="3 6" id="KW-0812">Transmembrane</keyword>
<dbReference type="OrthoDB" id="745212at2"/>
<evidence type="ECO:0000256" key="2">
    <source>
        <dbReference type="ARBA" id="ARBA00022475"/>
    </source>
</evidence>
<dbReference type="Pfam" id="PF02706">
    <property type="entry name" value="Wzz"/>
    <property type="match status" value="1"/>
</dbReference>
<name>A0A172TSQ2_9BACT</name>
<dbReference type="InterPro" id="IPR050445">
    <property type="entry name" value="Bact_polysacc_biosynth/exp"/>
</dbReference>
<keyword evidence="2" id="KW-1003">Cell membrane</keyword>
<evidence type="ECO:0000313" key="9">
    <source>
        <dbReference type="Proteomes" id="UP000077177"/>
    </source>
</evidence>
<dbReference type="InterPro" id="IPR003856">
    <property type="entry name" value="LPS_length_determ_N"/>
</dbReference>
<keyword evidence="9" id="KW-1185">Reference proteome</keyword>
<dbReference type="GO" id="GO:0005886">
    <property type="term" value="C:plasma membrane"/>
    <property type="evidence" value="ECO:0007669"/>
    <property type="project" value="UniProtKB-SubCell"/>
</dbReference>
<dbReference type="PANTHER" id="PTHR32309:SF31">
    <property type="entry name" value="CAPSULAR EXOPOLYSACCHARIDE FAMILY"/>
    <property type="match status" value="1"/>
</dbReference>
<dbReference type="KEGG" id="fla:SY85_05440"/>
<protein>
    <recommendedName>
        <fullName evidence="7">Polysaccharide chain length determinant N-terminal domain-containing protein</fullName>
    </recommendedName>
</protein>
<organism evidence="8 9">
    <name type="scientific">Flavisolibacter tropicus</name>
    <dbReference type="NCBI Taxonomy" id="1492898"/>
    <lineage>
        <taxon>Bacteria</taxon>
        <taxon>Pseudomonadati</taxon>
        <taxon>Bacteroidota</taxon>
        <taxon>Chitinophagia</taxon>
        <taxon>Chitinophagales</taxon>
        <taxon>Chitinophagaceae</taxon>
        <taxon>Flavisolibacter</taxon>
    </lineage>
</organism>
<feature type="transmembrane region" description="Helical" evidence="6">
    <location>
        <begin position="320"/>
        <end position="343"/>
    </location>
</feature>
<gene>
    <name evidence="8" type="ORF">SY85_05440</name>
</gene>
<feature type="domain" description="Polysaccharide chain length determinant N-terminal" evidence="7">
    <location>
        <begin position="22"/>
        <end position="109"/>
    </location>
</feature>
<keyword evidence="5 6" id="KW-0472">Membrane</keyword>
<reference evidence="8 9" key="2">
    <citation type="journal article" date="2016" name="Int. J. Syst. Evol. Microbiol.">
        <title>Flavisolibacter tropicus sp. nov., isolated from tropical soil.</title>
        <authorList>
            <person name="Lee J.J."/>
            <person name="Kang M.S."/>
            <person name="Kim G.S."/>
            <person name="Lee C.S."/>
            <person name="Lim S."/>
            <person name="Lee J."/>
            <person name="Roh S.H."/>
            <person name="Kang H."/>
            <person name="Ha J.M."/>
            <person name="Bae S."/>
            <person name="Jung H.Y."/>
            <person name="Kim M.K."/>
        </authorList>
    </citation>
    <scope>NUCLEOTIDE SEQUENCE [LARGE SCALE GENOMIC DNA]</scope>
    <source>
        <strain evidence="8 9">LCS9</strain>
    </source>
</reference>
<evidence type="ECO:0000256" key="3">
    <source>
        <dbReference type="ARBA" id="ARBA00022692"/>
    </source>
</evidence>
<feature type="transmembrane region" description="Helical" evidence="6">
    <location>
        <begin position="27"/>
        <end position="46"/>
    </location>
</feature>
<evidence type="ECO:0000313" key="8">
    <source>
        <dbReference type="EMBL" id="ANE50022.1"/>
    </source>
</evidence>
<evidence type="ECO:0000256" key="4">
    <source>
        <dbReference type="ARBA" id="ARBA00022989"/>
    </source>
</evidence>
<comment type="subcellular location">
    <subcellularLocation>
        <location evidence="1">Cell membrane</location>
        <topology evidence="1">Multi-pass membrane protein</topology>
    </subcellularLocation>
</comment>
<dbReference type="RefSeq" id="WP_066402231.1">
    <property type="nucleotide sequence ID" value="NZ_CP011390.1"/>
</dbReference>
<dbReference type="AlphaFoldDB" id="A0A172TSQ2"/>
<keyword evidence="4 6" id="KW-1133">Transmembrane helix</keyword>
<reference evidence="9" key="1">
    <citation type="submission" date="2015-01" db="EMBL/GenBank/DDBJ databases">
        <title>Flavisolibacter sp./LCS9/ whole genome sequencing.</title>
        <authorList>
            <person name="Kim M.K."/>
            <person name="Srinivasan S."/>
            <person name="Lee J.-J."/>
        </authorList>
    </citation>
    <scope>NUCLEOTIDE SEQUENCE [LARGE SCALE GENOMIC DNA]</scope>
    <source>
        <strain evidence="9">LCS9</strain>
    </source>
</reference>
<evidence type="ECO:0000259" key="7">
    <source>
        <dbReference type="Pfam" id="PF02706"/>
    </source>
</evidence>
<sequence length="352" mass="39158">MEVNKEYSLVDILKILKSFSQYLFKRWWLLAIVMLAGAGLGVVFYYKQKPKYEAVTTFILEEKSSGGGGLAGLASQFGVNLGGLGGGGSMFSGDNILNILKSKNVIQRVLLTKIEDTTYGGQTLSDLYLDFSGIKKAWQEEPLLAKFSFVGAEKQMSPLQDSVLNIIYEAITKNNIATDRTSKQGSIIKVQVTAENSLFARLMTERLVEEASKLYFDIKTGTAEANIQQLQRRSDSLLMLLNRKSFTAAASLPLDINPGIRTGVVPSEIATRDKTVLATLYTEVTKNLEASKLVLSQQMPVIQILDRPGYLLVDKKKGRLFWVATFLVGLSAIYISGIFLYFLRVQENRYNR</sequence>
<evidence type="ECO:0000256" key="5">
    <source>
        <dbReference type="ARBA" id="ARBA00023136"/>
    </source>
</evidence>
<dbReference type="EMBL" id="CP011390">
    <property type="protein sequence ID" value="ANE50022.1"/>
    <property type="molecule type" value="Genomic_DNA"/>
</dbReference>
<proteinExistence type="predicted"/>
<evidence type="ECO:0000256" key="1">
    <source>
        <dbReference type="ARBA" id="ARBA00004651"/>
    </source>
</evidence>
<accession>A0A172TSQ2</accession>
<evidence type="ECO:0000256" key="6">
    <source>
        <dbReference type="SAM" id="Phobius"/>
    </source>
</evidence>
<dbReference type="PANTHER" id="PTHR32309">
    <property type="entry name" value="TYROSINE-PROTEIN KINASE"/>
    <property type="match status" value="1"/>
</dbReference>
<dbReference type="Proteomes" id="UP000077177">
    <property type="component" value="Chromosome"/>
</dbReference>